<dbReference type="Proteomes" id="UP000633365">
    <property type="component" value="Unassembled WGS sequence"/>
</dbReference>
<dbReference type="InterPro" id="IPR036188">
    <property type="entry name" value="FAD/NAD-bd_sf"/>
</dbReference>
<dbReference type="Pfam" id="PF01266">
    <property type="entry name" value="DAO"/>
    <property type="match status" value="1"/>
</dbReference>
<evidence type="ECO:0000256" key="1">
    <source>
        <dbReference type="ARBA" id="ARBA00022714"/>
    </source>
</evidence>
<keyword evidence="5" id="KW-0472">Membrane</keyword>
<comment type="caution">
    <text evidence="7">The sequence shown here is derived from an EMBL/GenBank/DDBJ whole genome shotgun (WGS) entry which is preliminary data.</text>
</comment>
<dbReference type="SUPFAM" id="SSF51905">
    <property type="entry name" value="FAD/NAD(P)-binding domain"/>
    <property type="match status" value="1"/>
</dbReference>
<reference evidence="7" key="1">
    <citation type="submission" date="2021-01" db="EMBL/GenBank/DDBJ databases">
        <title>Genome public.</title>
        <authorList>
            <person name="Liu C."/>
            <person name="Sun Q."/>
        </authorList>
    </citation>
    <scope>NUCLEOTIDE SEQUENCE</scope>
    <source>
        <strain evidence="7">M6</strain>
    </source>
</reference>
<keyword evidence="1" id="KW-0001">2Fe-2S</keyword>
<organism evidence="7 8">
    <name type="scientific">Ruminococcus difficilis</name>
    <dbReference type="NCBI Taxonomy" id="2763069"/>
    <lineage>
        <taxon>Bacteria</taxon>
        <taxon>Bacillati</taxon>
        <taxon>Bacillota</taxon>
        <taxon>Clostridia</taxon>
        <taxon>Eubacteriales</taxon>
        <taxon>Oscillospiraceae</taxon>
        <taxon>Ruminococcus</taxon>
    </lineage>
</organism>
<evidence type="ECO:0000259" key="6">
    <source>
        <dbReference type="PROSITE" id="PS51296"/>
    </source>
</evidence>
<dbReference type="PROSITE" id="PS51296">
    <property type="entry name" value="RIESKE"/>
    <property type="match status" value="1"/>
</dbReference>
<dbReference type="Gene3D" id="2.102.10.10">
    <property type="entry name" value="Rieske [2Fe-2S] iron-sulphur domain"/>
    <property type="match status" value="1"/>
</dbReference>
<dbReference type="GO" id="GO:0005737">
    <property type="term" value="C:cytoplasm"/>
    <property type="evidence" value="ECO:0007669"/>
    <property type="project" value="TreeGrafter"/>
</dbReference>
<dbReference type="InterPro" id="IPR036922">
    <property type="entry name" value="Rieske_2Fe-2S_sf"/>
</dbReference>
<evidence type="ECO:0000313" key="8">
    <source>
        <dbReference type="Proteomes" id="UP000633365"/>
    </source>
</evidence>
<dbReference type="GO" id="GO:0046872">
    <property type="term" value="F:metal ion binding"/>
    <property type="evidence" value="ECO:0007669"/>
    <property type="project" value="UniProtKB-KW"/>
</dbReference>
<feature type="domain" description="Rieske" evidence="6">
    <location>
        <begin position="389"/>
        <end position="432"/>
    </location>
</feature>
<dbReference type="AlphaFoldDB" id="A0A934WPB9"/>
<dbReference type="SUPFAM" id="SSF50022">
    <property type="entry name" value="ISP domain"/>
    <property type="match status" value="1"/>
</dbReference>
<evidence type="ECO:0000313" key="7">
    <source>
        <dbReference type="EMBL" id="MBK6087636.1"/>
    </source>
</evidence>
<keyword evidence="4" id="KW-0411">Iron-sulfur</keyword>
<evidence type="ECO:0000256" key="2">
    <source>
        <dbReference type="ARBA" id="ARBA00022723"/>
    </source>
</evidence>
<dbReference type="Gene3D" id="3.50.50.60">
    <property type="entry name" value="FAD/NAD(P)-binding domain"/>
    <property type="match status" value="1"/>
</dbReference>
<dbReference type="GO" id="GO:0016705">
    <property type="term" value="F:oxidoreductase activity, acting on paired donors, with incorporation or reduction of molecular oxygen"/>
    <property type="evidence" value="ECO:0007669"/>
    <property type="project" value="UniProtKB-ARBA"/>
</dbReference>
<gene>
    <name evidence="7" type="ORF">JKK62_03050</name>
</gene>
<accession>A0A934WPB9</accession>
<dbReference type="GO" id="GO:0051537">
    <property type="term" value="F:2 iron, 2 sulfur cluster binding"/>
    <property type="evidence" value="ECO:0007669"/>
    <property type="project" value="UniProtKB-KW"/>
</dbReference>
<dbReference type="InterPro" id="IPR017941">
    <property type="entry name" value="Rieske_2Fe-2S"/>
</dbReference>
<dbReference type="PANTHER" id="PTHR13847">
    <property type="entry name" value="SARCOSINE DEHYDROGENASE-RELATED"/>
    <property type="match status" value="1"/>
</dbReference>
<dbReference type="InterPro" id="IPR006076">
    <property type="entry name" value="FAD-dep_OxRdtase"/>
</dbReference>
<dbReference type="Gene3D" id="3.30.9.10">
    <property type="entry name" value="D-Amino Acid Oxidase, subunit A, domain 2"/>
    <property type="match status" value="1"/>
</dbReference>
<keyword evidence="8" id="KW-1185">Reference proteome</keyword>
<proteinExistence type="predicted"/>
<evidence type="ECO:0000256" key="4">
    <source>
        <dbReference type="ARBA" id="ARBA00023014"/>
    </source>
</evidence>
<feature type="transmembrane region" description="Helical" evidence="5">
    <location>
        <begin position="21"/>
        <end position="41"/>
    </location>
</feature>
<keyword evidence="5" id="KW-0812">Transmembrane</keyword>
<protein>
    <submittedName>
        <fullName evidence="7">FAD-dependent oxidoreductase</fullName>
    </submittedName>
</protein>
<evidence type="ECO:0000256" key="3">
    <source>
        <dbReference type="ARBA" id="ARBA00023004"/>
    </source>
</evidence>
<keyword evidence="3" id="KW-0408">Iron</keyword>
<dbReference type="PRINTS" id="PR00420">
    <property type="entry name" value="RNGMNOXGNASE"/>
</dbReference>
<dbReference type="GO" id="GO:0004497">
    <property type="term" value="F:monooxygenase activity"/>
    <property type="evidence" value="ECO:0007669"/>
    <property type="project" value="UniProtKB-ARBA"/>
</dbReference>
<keyword evidence="5" id="KW-1133">Transmembrane helix</keyword>
<dbReference type="PANTHER" id="PTHR13847:SF274">
    <property type="entry name" value="RIESKE 2FE-2S IRON-SULFUR PROTEIN YHFW-RELATED"/>
    <property type="match status" value="1"/>
</dbReference>
<dbReference type="RefSeq" id="WP_201426941.1">
    <property type="nucleotide sequence ID" value="NZ_JAEQMG010000040.1"/>
</dbReference>
<name>A0A934WPB9_9FIRM</name>
<dbReference type="EMBL" id="JAEQMG010000040">
    <property type="protein sequence ID" value="MBK6087636.1"/>
    <property type="molecule type" value="Genomic_DNA"/>
</dbReference>
<dbReference type="Pfam" id="PF00355">
    <property type="entry name" value="Rieske"/>
    <property type="match status" value="1"/>
</dbReference>
<evidence type="ECO:0000256" key="5">
    <source>
        <dbReference type="SAM" id="Phobius"/>
    </source>
</evidence>
<sequence length="432" mass="48586">MKSIWQDTVQLLHFPQLKKDIHTDVLIIGGGIAGILSAYFLHQAGVKYVLVEKNTICSGTTQNTTAKITYQHGLIYHQILKSYGTHAAQQYLTANKRAFEKYAALCRTIDCDYEIKDNYVYSVTDRRKLIDEMNALQKIGYAAKFCERLNIPMQTAGAVKFPNQAQFHPLKFIAPIADGLNIYEHTFVREMIGNLAITDQGTINANHVIVTTHFPFINTHGSYFLKLYQHRSYVIALDNAQDVEGMYVDECRTGLSFRNHGDLLLLGGGGHRTGHKGGNWNELREFAQKVYPHSAEQYHWAAQDCMSLDDIPYIGQYSKRTHHLYVASGFNKWGMTGAMAAAMILTDKILGKQNDCADVFDPSRNILKPQVLVNGFEATKNLLTISKKRCPHLGCALKWNSAERSWDCPCHGSRFDKHGKVLDNPANGDLPS</sequence>
<keyword evidence="2" id="KW-0479">Metal-binding</keyword>